<comment type="caution">
    <text evidence="1">The sequence shown here is derived from an EMBL/GenBank/DDBJ whole genome shotgun (WGS) entry which is preliminary data.</text>
</comment>
<name>A0A2M7XBE8_9BACT</name>
<proteinExistence type="predicted"/>
<gene>
    <name evidence="1" type="ORF">CO174_05050</name>
</gene>
<dbReference type="EMBL" id="PFWU01000049">
    <property type="protein sequence ID" value="PJA45172.1"/>
    <property type="molecule type" value="Genomic_DNA"/>
</dbReference>
<dbReference type="Proteomes" id="UP000229385">
    <property type="component" value="Unassembled WGS sequence"/>
</dbReference>
<evidence type="ECO:0000313" key="2">
    <source>
        <dbReference type="Proteomes" id="UP000229385"/>
    </source>
</evidence>
<dbReference type="AlphaFoldDB" id="A0A2M7XBE8"/>
<sequence>MEGHSDVRLRPHTQVVTRFIRVLGVTQEEVMVHQISDMHRRESHAWSNTVDLLLVCDKPFAAICIADDQQYPSQSGYRRDCVRVAQQALNDELFRTFNPVDLESIETNLKIGEKPVRYVRLTDVATAIVMEPIKCLRAFAPVSPSSYYEPNAAIWSAAGRFRIYETVPKDGDCSGATQWGYDTTDWKVLQRNIDLKKWPIDKIFIPMAWARDILILSRFGFIPGEQETPTPSFEIRTQQPEPYTCYGLLPVKPIDEIRELRGFIPSERTPGEWVSLVNQSLGREKRIEIHERMDRRGRYQMDRARSAFECWVETLTGHDDWAPAQELNDTGSFVYHDDFRILRLFDGRLTIATSFWSRGGEGNGQYWAGFIAVHRQITVDPRREPALYRLMIWPNQILRQTPIGAVGGFFPEIDGIEPEIMETIRAIIDPLGFVEMT</sequence>
<accession>A0A2M7XBE8</accession>
<reference evidence="2" key="1">
    <citation type="submission" date="2017-09" db="EMBL/GenBank/DDBJ databases">
        <title>Depth-based differentiation of microbial function through sediment-hosted aquifers and enrichment of novel symbionts in the deep terrestrial subsurface.</title>
        <authorList>
            <person name="Probst A.J."/>
            <person name="Ladd B."/>
            <person name="Jarett J.K."/>
            <person name="Geller-Mcgrath D.E."/>
            <person name="Sieber C.M.K."/>
            <person name="Emerson J.B."/>
            <person name="Anantharaman K."/>
            <person name="Thomas B.C."/>
            <person name="Malmstrom R."/>
            <person name="Stieglmeier M."/>
            <person name="Klingl A."/>
            <person name="Woyke T."/>
            <person name="Ryan C.M."/>
            <person name="Banfield J.F."/>
        </authorList>
    </citation>
    <scope>NUCLEOTIDE SEQUENCE [LARGE SCALE GENOMIC DNA]</scope>
</reference>
<organism evidence="1 2">
    <name type="scientific">Candidatus Uhrbacteria bacterium CG_4_9_14_3_um_filter_50_9</name>
    <dbReference type="NCBI Taxonomy" id="1975035"/>
    <lineage>
        <taxon>Bacteria</taxon>
        <taxon>Candidatus Uhriibacteriota</taxon>
    </lineage>
</organism>
<protein>
    <submittedName>
        <fullName evidence="1">Uncharacterized protein</fullName>
    </submittedName>
</protein>
<evidence type="ECO:0000313" key="1">
    <source>
        <dbReference type="EMBL" id="PJA45172.1"/>
    </source>
</evidence>